<feature type="compositionally biased region" description="Acidic residues" evidence="1">
    <location>
        <begin position="542"/>
        <end position="566"/>
    </location>
</feature>
<evidence type="ECO:0000313" key="3">
    <source>
        <dbReference type="Proteomes" id="UP001057375"/>
    </source>
</evidence>
<keyword evidence="3" id="KW-1185">Reference proteome</keyword>
<organism evidence="2 3">
    <name type="scientific">Aduncisulcus paluster</name>
    <dbReference type="NCBI Taxonomy" id="2918883"/>
    <lineage>
        <taxon>Eukaryota</taxon>
        <taxon>Metamonada</taxon>
        <taxon>Carpediemonas-like organisms</taxon>
        <taxon>Aduncisulcus</taxon>
    </lineage>
</organism>
<sequence>MEIKTLIDDVLSQLTVSKRKQMIVKAVKTHPAIVDAMEEFIGDPSLYDMYLFALKSSAHQNEANWAKFWMKLESSHIFVQKYMIHMLHQKTPRSFLCKLGFEYIKERLDHSCYNVRLAIYKMNNSSEDPNVHKLCDALFDYSIRKEGISHVPLASCTSELVSKYTIADLVASIHNKQNSHELIPLSDRQPNADFSEVVVVTAQGRHIPPRWMNYIRNLTIERLFSISHDKKTHLPIDTLLKSVYQLLPLLFIDRRIPEQYRKRIEDFCDSVYKKYPRFGKEDTVGPAKEQERLRAIFASKSKKDEEQDIPKYVLQDFLLAIALSCSRRFRVTAIHRNLDYMTYAFPMCFLRHMYENAIPKKHLVTCHEAVWFCRAVGESKLANSLEACLPNPRLFDAYCMRGLHASFHVKNKATHKQISSFGENSVSLTVDPELDPLHPSRIALADKNYKKMIDLVKTDTTEFLRCCLPLLEGTYGLESHTLAKSGYTQRQLSNIAHELYQLYSTPQGKKKIRPDMLFNVSRKEIEGLDDIEVHDDKLLPEEKEEEQEEDCPGEGEEEEGEEEEEPYPATHPSKVCSVSRGEWFFIRKGGHIQSFIRNMPSVLDSYVNAAQYIALGRLLFHIGRSEGPGEVPFSGPSLMPLVRAVLVLGSRANAHSSPISIITTFFNRIWDLIAAMIKLQPTLFSLDSPDSLFGELKELLEAMVAVSVKRADEGEDYAFHIPLVVSVFTLYYGLDDRKRVISE</sequence>
<feature type="region of interest" description="Disordered" evidence="1">
    <location>
        <begin position="531"/>
        <end position="573"/>
    </location>
</feature>
<proteinExistence type="predicted"/>
<protein>
    <submittedName>
        <fullName evidence="2">Uncharacterized protein</fullName>
    </submittedName>
</protein>
<reference evidence="2" key="1">
    <citation type="submission" date="2022-03" db="EMBL/GenBank/DDBJ databases">
        <title>Draft genome sequence of Aduncisulcus paluster, a free-living microaerophilic Fornicata.</title>
        <authorList>
            <person name="Yuyama I."/>
            <person name="Kume K."/>
            <person name="Tamura T."/>
            <person name="Inagaki Y."/>
            <person name="Hashimoto T."/>
        </authorList>
    </citation>
    <scope>NUCLEOTIDE SEQUENCE</scope>
    <source>
        <strain evidence="2">NY0171</strain>
    </source>
</reference>
<feature type="non-terminal residue" evidence="2">
    <location>
        <position position="743"/>
    </location>
</feature>
<dbReference type="Proteomes" id="UP001057375">
    <property type="component" value="Unassembled WGS sequence"/>
</dbReference>
<name>A0ABQ5K720_9EUKA</name>
<dbReference type="EMBL" id="BQXS01012761">
    <property type="protein sequence ID" value="GKT27667.1"/>
    <property type="molecule type" value="Genomic_DNA"/>
</dbReference>
<gene>
    <name evidence="2" type="ORF">ADUPG1_013956</name>
</gene>
<evidence type="ECO:0000256" key="1">
    <source>
        <dbReference type="SAM" id="MobiDB-lite"/>
    </source>
</evidence>
<accession>A0ABQ5K720</accession>
<comment type="caution">
    <text evidence="2">The sequence shown here is derived from an EMBL/GenBank/DDBJ whole genome shotgun (WGS) entry which is preliminary data.</text>
</comment>
<evidence type="ECO:0000313" key="2">
    <source>
        <dbReference type="EMBL" id="GKT27667.1"/>
    </source>
</evidence>